<evidence type="ECO:0000256" key="6">
    <source>
        <dbReference type="SAM" id="Phobius"/>
    </source>
</evidence>
<dbReference type="PANTHER" id="PTHR19957:SF124">
    <property type="entry name" value="SYNTAXIN-8"/>
    <property type="match status" value="1"/>
</dbReference>
<accession>A0A1X7VUA3</accession>
<dbReference type="PANTHER" id="PTHR19957">
    <property type="entry name" value="SYNTAXIN"/>
    <property type="match status" value="1"/>
</dbReference>
<keyword evidence="2" id="KW-0813">Transport</keyword>
<reference evidence="9" key="1">
    <citation type="journal article" date="2010" name="Nature">
        <title>The Amphimedon queenslandica genome and the evolution of animal complexity.</title>
        <authorList>
            <person name="Srivastava M."/>
            <person name="Simakov O."/>
            <person name="Chapman J."/>
            <person name="Fahey B."/>
            <person name="Gauthier M.E."/>
            <person name="Mitros T."/>
            <person name="Richards G.S."/>
            <person name="Conaco C."/>
            <person name="Dacre M."/>
            <person name="Hellsten U."/>
            <person name="Larroux C."/>
            <person name="Putnam N.H."/>
            <person name="Stanke M."/>
            <person name="Adamska M."/>
            <person name="Darling A."/>
            <person name="Degnan S.M."/>
            <person name="Oakley T.H."/>
            <person name="Plachetzki D.C."/>
            <person name="Zhai Y."/>
            <person name="Adamski M."/>
            <person name="Calcino A."/>
            <person name="Cummins S.F."/>
            <person name="Goodstein D.M."/>
            <person name="Harris C."/>
            <person name="Jackson D.J."/>
            <person name="Leys S.P."/>
            <person name="Shu S."/>
            <person name="Woodcroft B.J."/>
            <person name="Vervoort M."/>
            <person name="Kosik K.S."/>
            <person name="Manning G."/>
            <person name="Degnan B.M."/>
            <person name="Rokhsar D.S."/>
        </authorList>
    </citation>
    <scope>NUCLEOTIDE SEQUENCE [LARGE SCALE GENOMIC DNA]</scope>
</reference>
<gene>
    <name evidence="8" type="primary">100639640</name>
</gene>
<dbReference type="AlphaFoldDB" id="A0A1X7VUA3"/>
<protein>
    <recommendedName>
        <fullName evidence="7">t-SNARE coiled-coil homology domain-containing protein</fullName>
    </recommendedName>
</protein>
<evidence type="ECO:0000313" key="8">
    <source>
        <dbReference type="EnsemblMetazoa" id="Aqu2.1.43459_001"/>
    </source>
</evidence>
<keyword evidence="4 6" id="KW-0472">Membrane</keyword>
<dbReference type="GO" id="GO:0006886">
    <property type="term" value="P:intracellular protein transport"/>
    <property type="evidence" value="ECO:0007669"/>
    <property type="project" value="TreeGrafter"/>
</dbReference>
<evidence type="ECO:0000313" key="9">
    <source>
        <dbReference type="Proteomes" id="UP000007879"/>
    </source>
</evidence>
<keyword evidence="9" id="KW-1185">Reference proteome</keyword>
<evidence type="ECO:0000256" key="3">
    <source>
        <dbReference type="ARBA" id="ARBA00023054"/>
    </source>
</evidence>
<feature type="domain" description="T-SNARE coiled-coil homology" evidence="7">
    <location>
        <begin position="132"/>
        <end position="194"/>
    </location>
</feature>
<dbReference type="eggNOG" id="KOG3202">
    <property type="taxonomic scope" value="Eukaryota"/>
</dbReference>
<dbReference type="KEGG" id="aqu:100639640"/>
<proteinExistence type="predicted"/>
<evidence type="ECO:0000256" key="2">
    <source>
        <dbReference type="ARBA" id="ARBA00022448"/>
    </source>
</evidence>
<dbReference type="InParanoid" id="A0A1X7VUA3"/>
<dbReference type="GO" id="GO:0048278">
    <property type="term" value="P:vesicle docking"/>
    <property type="evidence" value="ECO:0007669"/>
    <property type="project" value="TreeGrafter"/>
</dbReference>
<evidence type="ECO:0000256" key="5">
    <source>
        <dbReference type="SAM" id="MobiDB-lite"/>
    </source>
</evidence>
<dbReference type="InterPro" id="IPR000727">
    <property type="entry name" value="T_SNARE_dom"/>
</dbReference>
<name>A0A1X7VUA3_AMPQE</name>
<evidence type="ECO:0000256" key="4">
    <source>
        <dbReference type="ARBA" id="ARBA00023136"/>
    </source>
</evidence>
<evidence type="ECO:0000256" key="1">
    <source>
        <dbReference type="ARBA" id="ARBA00004370"/>
    </source>
</evidence>
<dbReference type="EnsemblMetazoa" id="Aqu2.1.43459_001">
    <property type="protein sequence ID" value="Aqu2.1.43459_001"/>
    <property type="gene ID" value="Aqu2.1.43459"/>
</dbReference>
<dbReference type="GO" id="GO:0006906">
    <property type="term" value="P:vesicle fusion"/>
    <property type="evidence" value="ECO:0007669"/>
    <property type="project" value="TreeGrafter"/>
</dbReference>
<dbReference type="CDD" id="cd15852">
    <property type="entry name" value="SNARE_Syntaxin8"/>
    <property type="match status" value="1"/>
</dbReference>
<dbReference type="EnsemblMetazoa" id="XM_003382849.3">
    <property type="protein sequence ID" value="XP_003382897.1"/>
    <property type="gene ID" value="LOC100639640"/>
</dbReference>
<dbReference type="OrthoDB" id="428895at2759"/>
<evidence type="ECO:0000259" key="7">
    <source>
        <dbReference type="PROSITE" id="PS50192"/>
    </source>
</evidence>
<dbReference type="STRING" id="400682.A0A1X7VUA3"/>
<dbReference type="Gene3D" id="1.20.5.110">
    <property type="match status" value="1"/>
</dbReference>
<dbReference type="SMART" id="SM00397">
    <property type="entry name" value="t_SNARE"/>
    <property type="match status" value="1"/>
</dbReference>
<dbReference type="Proteomes" id="UP000007879">
    <property type="component" value="Unassembled WGS sequence"/>
</dbReference>
<dbReference type="InterPro" id="IPR045242">
    <property type="entry name" value="Syntaxin"/>
</dbReference>
<keyword evidence="3" id="KW-0175">Coiled coil</keyword>
<comment type="subcellular location">
    <subcellularLocation>
        <location evidence="1">Membrane</location>
    </subcellularLocation>
</comment>
<dbReference type="GO" id="GO:0012505">
    <property type="term" value="C:endomembrane system"/>
    <property type="evidence" value="ECO:0007669"/>
    <property type="project" value="TreeGrafter"/>
</dbReference>
<feature type="transmembrane region" description="Helical" evidence="6">
    <location>
        <begin position="200"/>
        <end position="223"/>
    </location>
</feature>
<dbReference type="GO" id="GO:0000149">
    <property type="term" value="F:SNARE binding"/>
    <property type="evidence" value="ECO:0007669"/>
    <property type="project" value="TreeGrafter"/>
</dbReference>
<feature type="region of interest" description="Disordered" evidence="5">
    <location>
        <begin position="86"/>
        <end position="131"/>
    </location>
</feature>
<organism evidence="8">
    <name type="scientific">Amphimedon queenslandica</name>
    <name type="common">Sponge</name>
    <dbReference type="NCBI Taxonomy" id="400682"/>
    <lineage>
        <taxon>Eukaryota</taxon>
        <taxon>Metazoa</taxon>
        <taxon>Porifera</taxon>
        <taxon>Demospongiae</taxon>
        <taxon>Heteroscleromorpha</taxon>
        <taxon>Haplosclerida</taxon>
        <taxon>Niphatidae</taxon>
        <taxon>Amphimedon</taxon>
    </lineage>
</organism>
<dbReference type="SUPFAM" id="SSF58038">
    <property type="entry name" value="SNARE fusion complex"/>
    <property type="match status" value="1"/>
</dbReference>
<keyword evidence="6" id="KW-0812">Transmembrane</keyword>
<dbReference type="OMA" id="CEWIAER"/>
<dbReference type="InterPro" id="IPR041875">
    <property type="entry name" value="Syntaxin-8_SNARE"/>
</dbReference>
<keyword evidence="6" id="KW-1133">Transmembrane helix</keyword>
<dbReference type="GO" id="GO:0005484">
    <property type="term" value="F:SNAP receptor activity"/>
    <property type="evidence" value="ECO:0007669"/>
    <property type="project" value="TreeGrafter"/>
</dbReference>
<reference evidence="8" key="2">
    <citation type="submission" date="2017-05" db="UniProtKB">
        <authorList>
            <consortium name="EnsemblMetazoa"/>
        </authorList>
    </citation>
    <scope>IDENTIFICATION</scope>
</reference>
<dbReference type="GO" id="GO:0031201">
    <property type="term" value="C:SNARE complex"/>
    <property type="evidence" value="ECO:0007669"/>
    <property type="project" value="TreeGrafter"/>
</dbReference>
<dbReference type="PROSITE" id="PS50192">
    <property type="entry name" value="T_SNARE"/>
    <property type="match status" value="1"/>
</dbReference>
<sequence length="225" mass="25519">MAYRAQDTWSSDYDYLIDLSYQIESRLEGGGAQVRSDDVASMMSEYKQGLNSLKRQLKHHSLSERERAQRQKQLDQLTDKLDQFNRIGDSSSRSFGDHDDTFQSHPYSSGLGGVGPGIGQRMTPDELQQQQRQMIAEQDRGLDAISAALRRQQKVGLAIQDEVSEHNVLIDDISAGTSRADARIRRETQRIEERRRKEKTWCSCILWTIAILLAIAIIVVAVVPK</sequence>